<gene>
    <name evidence="1" type="ORF">FDG2_2485</name>
</gene>
<dbReference type="GO" id="GO:0008168">
    <property type="term" value="F:methyltransferase activity"/>
    <property type="evidence" value="ECO:0007669"/>
    <property type="project" value="UniProtKB-KW"/>
</dbReference>
<dbReference type="Gene3D" id="3.40.50.150">
    <property type="entry name" value="Vaccinia Virus protein VP39"/>
    <property type="match status" value="1"/>
</dbReference>
<evidence type="ECO:0000313" key="2">
    <source>
        <dbReference type="Proteomes" id="UP000199013"/>
    </source>
</evidence>
<keyword evidence="2" id="KW-1185">Reference proteome</keyword>
<keyword evidence="1" id="KW-0489">Methyltransferase</keyword>
<dbReference type="PANTHER" id="PTHR43861">
    <property type="entry name" value="TRANS-ACONITATE 2-METHYLTRANSFERASE-RELATED"/>
    <property type="match status" value="1"/>
</dbReference>
<organism evidence="1 2">
    <name type="scientific">Candidatus Protofrankia californiensis</name>
    <dbReference type="NCBI Taxonomy" id="1839754"/>
    <lineage>
        <taxon>Bacteria</taxon>
        <taxon>Bacillati</taxon>
        <taxon>Actinomycetota</taxon>
        <taxon>Actinomycetes</taxon>
        <taxon>Frankiales</taxon>
        <taxon>Frankiaceae</taxon>
        <taxon>Protofrankia</taxon>
    </lineage>
</organism>
<dbReference type="GO" id="GO:0032259">
    <property type="term" value="P:methylation"/>
    <property type="evidence" value="ECO:0007669"/>
    <property type="project" value="UniProtKB-KW"/>
</dbReference>
<evidence type="ECO:0000313" key="1">
    <source>
        <dbReference type="EMBL" id="SBW22339.1"/>
    </source>
</evidence>
<keyword evidence="1" id="KW-0808">Transferase</keyword>
<name>A0A1C3NXP0_9ACTN</name>
<reference evidence="2" key="1">
    <citation type="submission" date="2016-02" db="EMBL/GenBank/DDBJ databases">
        <authorList>
            <person name="Wibberg D."/>
        </authorList>
    </citation>
    <scope>NUCLEOTIDE SEQUENCE [LARGE SCALE GENOMIC DNA]</scope>
</reference>
<dbReference type="Proteomes" id="UP000199013">
    <property type="component" value="Unassembled WGS sequence"/>
</dbReference>
<dbReference type="AlphaFoldDB" id="A0A1C3NXP0"/>
<protein>
    <submittedName>
        <fullName evidence="1">Type 12 methyltransferase</fullName>
    </submittedName>
</protein>
<dbReference type="SUPFAM" id="SSF53335">
    <property type="entry name" value="S-adenosyl-L-methionine-dependent methyltransferases"/>
    <property type="match status" value="1"/>
</dbReference>
<dbReference type="PANTHER" id="PTHR43861:SF5">
    <property type="entry name" value="BLL5978 PROTEIN"/>
    <property type="match status" value="1"/>
</dbReference>
<sequence>MITRECPFCGASGARYYGNRDTAVWAACRACRSIFRDISATDFEDLHKQAEDGATLIPRAVGASGDQPHTDAWQTLGLAGSTVLEIGPGSGHLLAAARDAGRQVWGVETNPAHRAHIASAWGIRTVHPALSDLPPGRTFDAIVAINVLEHVHDIRGFLRALRTRLAPDGEIFISTSNSSCIVPGVVGPWWSMFKEVDHVAFPSAAGMSAVAAAAGLAVGRVWTGELPLETPIGLAVAVRDYFRCRRSEAGRRDAAPGRPPAAGAPAIRAAHEAADRRANGRAHRFRPGWEPSARLMARLGRAASIKAVLTHQTPEPGLRG</sequence>
<proteinExistence type="predicted"/>
<dbReference type="EMBL" id="FLUV01001041">
    <property type="protein sequence ID" value="SBW22339.1"/>
    <property type="molecule type" value="Genomic_DNA"/>
</dbReference>
<dbReference type="CDD" id="cd02440">
    <property type="entry name" value="AdoMet_MTases"/>
    <property type="match status" value="1"/>
</dbReference>
<dbReference type="InterPro" id="IPR029063">
    <property type="entry name" value="SAM-dependent_MTases_sf"/>
</dbReference>
<accession>A0A1C3NXP0</accession>
<dbReference type="Pfam" id="PF13489">
    <property type="entry name" value="Methyltransf_23"/>
    <property type="match status" value="1"/>
</dbReference>